<feature type="domain" description="Endonuclease/exonuclease/phosphatase" evidence="1">
    <location>
        <begin position="11"/>
        <end position="91"/>
    </location>
</feature>
<dbReference type="STRING" id="1236989.JCM15548_14200"/>
<organism evidence="2 3">
    <name type="scientific">Geofilum rubicundum JCM 15548</name>
    <dbReference type="NCBI Taxonomy" id="1236989"/>
    <lineage>
        <taxon>Bacteria</taxon>
        <taxon>Pseudomonadati</taxon>
        <taxon>Bacteroidota</taxon>
        <taxon>Bacteroidia</taxon>
        <taxon>Marinilabiliales</taxon>
        <taxon>Marinilabiliaceae</taxon>
        <taxon>Geofilum</taxon>
    </lineage>
</organism>
<dbReference type="Proteomes" id="UP000032900">
    <property type="component" value="Unassembled WGS sequence"/>
</dbReference>
<evidence type="ECO:0000259" key="1">
    <source>
        <dbReference type="Pfam" id="PF19580"/>
    </source>
</evidence>
<accession>A0A0E9M209</accession>
<evidence type="ECO:0000313" key="2">
    <source>
        <dbReference type="EMBL" id="GAO31802.1"/>
    </source>
</evidence>
<sequence>MVSPALYLSGDAGTIKYRHLWQVFDQIMVSRSFFETERPIFMEKPEMRIIDFPFLLERDDKFGGDQPFRTYVGMRYHGGYSDHLPVWWNLKRAP</sequence>
<proteinExistence type="predicted"/>
<dbReference type="InterPro" id="IPR005135">
    <property type="entry name" value="Endo/exonuclease/phosphatase"/>
</dbReference>
<gene>
    <name evidence="2" type="ORF">JCM15548_14200</name>
</gene>
<protein>
    <recommendedName>
        <fullName evidence="1">Endonuclease/exonuclease/phosphatase domain-containing protein</fullName>
    </recommendedName>
</protein>
<keyword evidence="3" id="KW-1185">Reference proteome</keyword>
<dbReference type="GO" id="GO:0003824">
    <property type="term" value="F:catalytic activity"/>
    <property type="evidence" value="ECO:0007669"/>
    <property type="project" value="InterPro"/>
</dbReference>
<reference evidence="2 3" key="1">
    <citation type="journal article" date="2015" name="Microbes Environ.">
        <title>Distribution and evolution of nitrogen fixation genes in the phylum bacteroidetes.</title>
        <authorList>
            <person name="Inoue J."/>
            <person name="Oshima K."/>
            <person name="Suda W."/>
            <person name="Sakamoto M."/>
            <person name="Iino T."/>
            <person name="Noda S."/>
            <person name="Hongoh Y."/>
            <person name="Hattori M."/>
            <person name="Ohkuma M."/>
        </authorList>
    </citation>
    <scope>NUCLEOTIDE SEQUENCE [LARGE SCALE GENOMIC DNA]</scope>
    <source>
        <strain evidence="2">JCM 15548</strain>
    </source>
</reference>
<dbReference type="EMBL" id="BAZW01000062">
    <property type="protein sequence ID" value="GAO31802.1"/>
    <property type="molecule type" value="Genomic_DNA"/>
</dbReference>
<dbReference type="Pfam" id="PF19580">
    <property type="entry name" value="Exo_endo_phos_3"/>
    <property type="match status" value="1"/>
</dbReference>
<comment type="caution">
    <text evidence="2">The sequence shown here is derived from an EMBL/GenBank/DDBJ whole genome shotgun (WGS) entry which is preliminary data.</text>
</comment>
<evidence type="ECO:0000313" key="3">
    <source>
        <dbReference type="Proteomes" id="UP000032900"/>
    </source>
</evidence>
<dbReference type="AlphaFoldDB" id="A0A0E9M209"/>
<name>A0A0E9M209_9BACT</name>